<evidence type="ECO:0000256" key="3">
    <source>
        <dbReference type="ARBA" id="ARBA00022741"/>
    </source>
</evidence>
<dbReference type="EMBL" id="CAXAMN010016380">
    <property type="protein sequence ID" value="CAK9048037.1"/>
    <property type="molecule type" value="Genomic_DNA"/>
</dbReference>
<dbReference type="InterPro" id="IPR000719">
    <property type="entry name" value="Prot_kinase_dom"/>
</dbReference>
<sequence length="150" mass="16901">MLVKQRLKLIDFGIAKRIASNTTNISRESSVGTISYMAPEAVKQGAVKIGRPSDVWSLGIILYQMIYMRAPFAHLDPMQRLFALTDPNVSVEFPASHRFEQHSKAMKDTLLDVLQRPRTGALRPLRSLTQASFRAARRCEVIASLLRPHL</sequence>
<comment type="caution">
    <text evidence="7">The sequence shown here is derived from an EMBL/GenBank/DDBJ whole genome shotgun (WGS) entry which is preliminary data.</text>
</comment>
<evidence type="ECO:0000256" key="5">
    <source>
        <dbReference type="ARBA" id="ARBA00022840"/>
    </source>
</evidence>
<name>A0ABP0MBC0_9DINO</name>
<proteinExistence type="predicted"/>
<evidence type="ECO:0000313" key="7">
    <source>
        <dbReference type="EMBL" id="CAK9048037.1"/>
    </source>
</evidence>
<feature type="domain" description="Protein kinase" evidence="6">
    <location>
        <begin position="1"/>
        <end position="133"/>
    </location>
</feature>
<evidence type="ECO:0000256" key="4">
    <source>
        <dbReference type="ARBA" id="ARBA00022777"/>
    </source>
</evidence>
<dbReference type="PANTHER" id="PTHR22974:SF21">
    <property type="entry name" value="DUAL SPECIFICITY PROTEIN KINASE TTK"/>
    <property type="match status" value="1"/>
</dbReference>
<evidence type="ECO:0000313" key="8">
    <source>
        <dbReference type="Proteomes" id="UP001642484"/>
    </source>
</evidence>
<reference evidence="7 8" key="1">
    <citation type="submission" date="2024-02" db="EMBL/GenBank/DDBJ databases">
        <authorList>
            <person name="Chen Y."/>
            <person name="Shah S."/>
            <person name="Dougan E. K."/>
            <person name="Thang M."/>
            <person name="Chan C."/>
        </authorList>
    </citation>
    <scope>NUCLEOTIDE SEQUENCE [LARGE SCALE GENOMIC DNA]</scope>
</reference>
<keyword evidence="4" id="KW-0418">Kinase</keyword>
<dbReference type="InterPro" id="IPR011009">
    <property type="entry name" value="Kinase-like_dom_sf"/>
</dbReference>
<gene>
    <name evidence="7" type="ORF">CCMP2556_LOCUS24781</name>
</gene>
<keyword evidence="2" id="KW-0808">Transferase</keyword>
<keyword evidence="1" id="KW-0723">Serine/threonine-protein kinase</keyword>
<dbReference type="Gene3D" id="1.10.510.10">
    <property type="entry name" value="Transferase(Phosphotransferase) domain 1"/>
    <property type="match status" value="1"/>
</dbReference>
<protein>
    <recommendedName>
        <fullName evidence="6">Protein kinase domain-containing protein</fullName>
    </recommendedName>
</protein>
<accession>A0ABP0MBC0</accession>
<dbReference type="PANTHER" id="PTHR22974">
    <property type="entry name" value="MIXED LINEAGE PROTEIN KINASE"/>
    <property type="match status" value="1"/>
</dbReference>
<evidence type="ECO:0000256" key="1">
    <source>
        <dbReference type="ARBA" id="ARBA00022527"/>
    </source>
</evidence>
<dbReference type="Proteomes" id="UP001642484">
    <property type="component" value="Unassembled WGS sequence"/>
</dbReference>
<keyword evidence="3" id="KW-0547">Nucleotide-binding</keyword>
<keyword evidence="8" id="KW-1185">Reference proteome</keyword>
<dbReference type="SUPFAM" id="SSF56112">
    <property type="entry name" value="Protein kinase-like (PK-like)"/>
    <property type="match status" value="1"/>
</dbReference>
<dbReference type="Pfam" id="PF00069">
    <property type="entry name" value="Pkinase"/>
    <property type="match status" value="1"/>
</dbReference>
<organism evidence="7 8">
    <name type="scientific">Durusdinium trenchii</name>
    <dbReference type="NCBI Taxonomy" id="1381693"/>
    <lineage>
        <taxon>Eukaryota</taxon>
        <taxon>Sar</taxon>
        <taxon>Alveolata</taxon>
        <taxon>Dinophyceae</taxon>
        <taxon>Suessiales</taxon>
        <taxon>Symbiodiniaceae</taxon>
        <taxon>Durusdinium</taxon>
    </lineage>
</organism>
<dbReference type="PROSITE" id="PS50011">
    <property type="entry name" value="PROTEIN_KINASE_DOM"/>
    <property type="match status" value="1"/>
</dbReference>
<evidence type="ECO:0000256" key="2">
    <source>
        <dbReference type="ARBA" id="ARBA00022679"/>
    </source>
</evidence>
<keyword evidence="5" id="KW-0067">ATP-binding</keyword>
<evidence type="ECO:0000259" key="6">
    <source>
        <dbReference type="PROSITE" id="PS50011"/>
    </source>
</evidence>